<sequence>MIRKPMRSTLAVTTKATDLTLLTEAERREAAGLAADDASKDALLLALDQRIAAAIMSECNIAIGSGAEPTLKQEVLTETFYSVHLDRLLLSRRHNVAITSLTDCESVLTTDDYIVDPEAGILTRMRSGCPSCWRSSKVIVVYEAGFETVPADLKFAAMDFFRSEWLARSRDPLVKRVQTDVFEVESTTTDYWVGSVPGQSREGAVPDIVSGQLKRFRNVRV</sequence>
<reference evidence="1 2" key="1">
    <citation type="submission" date="2018-11" db="EMBL/GenBank/DDBJ databases">
        <title>Rhizobium chutanense sp. nov., isolated from root nodules of Phaseolus vulgaris in China.</title>
        <authorList>
            <person name="Huo Y."/>
        </authorList>
    </citation>
    <scope>NUCLEOTIDE SEQUENCE [LARGE SCALE GENOMIC DNA]</scope>
    <source>
        <strain evidence="1 2">C16</strain>
    </source>
</reference>
<evidence type="ECO:0008006" key="3">
    <source>
        <dbReference type="Google" id="ProtNLM"/>
    </source>
</evidence>
<organism evidence="1 2">
    <name type="scientific">Rhizobium chutanense</name>
    <dbReference type="NCBI Taxonomy" id="2035448"/>
    <lineage>
        <taxon>Bacteria</taxon>
        <taxon>Pseudomonadati</taxon>
        <taxon>Pseudomonadota</taxon>
        <taxon>Alphaproteobacteria</taxon>
        <taxon>Hyphomicrobiales</taxon>
        <taxon>Rhizobiaceae</taxon>
        <taxon>Rhizobium/Agrobacterium group</taxon>
        <taxon>Rhizobium</taxon>
    </lineage>
</organism>
<dbReference type="EMBL" id="RJTJ01000008">
    <property type="protein sequence ID" value="RUM06813.1"/>
    <property type="molecule type" value="Genomic_DNA"/>
</dbReference>
<proteinExistence type="predicted"/>
<dbReference type="Proteomes" id="UP000278081">
    <property type="component" value="Unassembled WGS sequence"/>
</dbReference>
<dbReference type="AlphaFoldDB" id="A0A432P412"/>
<evidence type="ECO:0000313" key="1">
    <source>
        <dbReference type="EMBL" id="RUM06813.1"/>
    </source>
</evidence>
<dbReference type="RefSeq" id="WP_126908986.1">
    <property type="nucleotide sequence ID" value="NZ_ML133755.1"/>
</dbReference>
<comment type="caution">
    <text evidence="1">The sequence shown here is derived from an EMBL/GenBank/DDBJ whole genome shotgun (WGS) entry which is preliminary data.</text>
</comment>
<gene>
    <name evidence="1" type="ORF">EFR84_11490</name>
</gene>
<evidence type="ECO:0000313" key="2">
    <source>
        <dbReference type="Proteomes" id="UP000278081"/>
    </source>
</evidence>
<accession>A0A432P412</accession>
<dbReference type="OrthoDB" id="8101160at2"/>
<protein>
    <recommendedName>
        <fullName evidence="3">Phage gp6-like head-tail connector protein</fullName>
    </recommendedName>
</protein>
<name>A0A432P412_9HYPH</name>